<name>A0AAJ4W8J3_9GAMM</name>
<keyword evidence="10" id="KW-0032">Aminotransferase</keyword>
<evidence type="ECO:0000256" key="1">
    <source>
        <dbReference type="ARBA" id="ARBA00001933"/>
    </source>
</evidence>
<dbReference type="SUPFAM" id="SSF53383">
    <property type="entry name" value="PLP-dependent transferases"/>
    <property type="match status" value="1"/>
</dbReference>
<dbReference type="InterPro" id="IPR000192">
    <property type="entry name" value="Aminotrans_V_dom"/>
</dbReference>
<sequence length="382" mass="42425">MAHFNELKIHTPGPGNIPLPVRLASISDILHHRDERFKNIYSELQSNLQYIFQTQDPILLMPSSGTGMMESVVANLVSQNDTALIIDSGKYSHRWIDILKKHNVKNISILTCPSGESIPLINIETAMRNVCPDFVFVSHCETSTGLVVDVKQLSEKCKEAKAKLVVDAMATIGVQPLLKDEWKIDVVISASHKGFMNPPGLAFICASRELIEKSTEISQTVYFDYYSHLINGDNQTTPNSTATSLILGVHAATNAMVAEGIEPIWERHKFCANLCRKGIQAMGLELYCREDEMGNAVTVAKLPDSLCAQDIINNLKERFHIMIANGQDHLKGKVIRIGHIGAVTPEDILHLLTALEITLCLLQSRKYEAIGLIAAWNEYIKN</sequence>
<dbReference type="EMBL" id="FOLW01000001">
    <property type="protein sequence ID" value="SFC19249.1"/>
    <property type="molecule type" value="Genomic_DNA"/>
</dbReference>
<protein>
    <submittedName>
        <fullName evidence="10">Aspartate aminotransferase</fullName>
    </submittedName>
</protein>
<dbReference type="GO" id="GO:0019265">
    <property type="term" value="P:glycine biosynthetic process, by transamination of glyoxylate"/>
    <property type="evidence" value="ECO:0007669"/>
    <property type="project" value="TreeGrafter"/>
</dbReference>
<dbReference type="Gene3D" id="3.90.1150.10">
    <property type="entry name" value="Aspartate Aminotransferase, domain 1"/>
    <property type="match status" value="1"/>
</dbReference>
<organism evidence="10 11">
    <name type="scientific">Pragia fontium DSM 5563 = ATCC 49100</name>
    <dbReference type="NCBI Taxonomy" id="1122977"/>
    <lineage>
        <taxon>Bacteria</taxon>
        <taxon>Pseudomonadati</taxon>
        <taxon>Pseudomonadota</taxon>
        <taxon>Gammaproteobacteria</taxon>
        <taxon>Enterobacterales</taxon>
        <taxon>Budviciaceae</taxon>
        <taxon>Pragia</taxon>
    </lineage>
</organism>
<proteinExistence type="inferred from homology"/>
<evidence type="ECO:0000259" key="9">
    <source>
        <dbReference type="Pfam" id="PF00266"/>
    </source>
</evidence>
<dbReference type="RefSeq" id="WP_074820564.1">
    <property type="nucleotide sequence ID" value="NZ_FOLW01000001.1"/>
</dbReference>
<evidence type="ECO:0000256" key="6">
    <source>
        <dbReference type="PIRSR" id="PIRSR000524-50"/>
    </source>
</evidence>
<keyword evidence="4 6" id="KW-0663">Pyridoxal phosphate</keyword>
<dbReference type="Pfam" id="PF00266">
    <property type="entry name" value="Aminotran_5"/>
    <property type="match status" value="1"/>
</dbReference>
<gene>
    <name evidence="10" type="ORF">SAMN02745723_101615</name>
</gene>
<dbReference type="InterPro" id="IPR015422">
    <property type="entry name" value="PyrdxlP-dep_Trfase_small"/>
</dbReference>
<comment type="caution">
    <text evidence="10">The sequence shown here is derived from an EMBL/GenBank/DDBJ whole genome shotgun (WGS) entry which is preliminary data.</text>
</comment>
<dbReference type="Proteomes" id="UP000226420">
    <property type="component" value="Unassembled WGS sequence"/>
</dbReference>
<evidence type="ECO:0000256" key="3">
    <source>
        <dbReference type="ARBA" id="ARBA00022679"/>
    </source>
</evidence>
<keyword evidence="3" id="KW-0808">Transferase</keyword>
<dbReference type="InterPro" id="IPR024169">
    <property type="entry name" value="SP_NH2Trfase/AEP_transaminase"/>
</dbReference>
<evidence type="ECO:0000256" key="4">
    <source>
        <dbReference type="ARBA" id="ARBA00022898"/>
    </source>
</evidence>
<feature type="modified residue" description="N6-(pyridoxal phosphate)lysine" evidence="6">
    <location>
        <position position="193"/>
    </location>
</feature>
<dbReference type="InterPro" id="IPR015424">
    <property type="entry name" value="PyrdxlP-dep_Trfase"/>
</dbReference>
<dbReference type="PANTHER" id="PTHR21152">
    <property type="entry name" value="AMINOTRANSFERASE CLASS V"/>
    <property type="match status" value="1"/>
</dbReference>
<evidence type="ECO:0000256" key="8">
    <source>
        <dbReference type="RuleBase" id="RU004504"/>
    </source>
</evidence>
<comment type="similarity">
    <text evidence="2 7">Belongs to the class-V pyridoxal-phosphate-dependent aminotransferase family.</text>
</comment>
<evidence type="ECO:0000313" key="10">
    <source>
        <dbReference type="EMBL" id="SFC19249.1"/>
    </source>
</evidence>
<evidence type="ECO:0000313" key="11">
    <source>
        <dbReference type="Proteomes" id="UP000226420"/>
    </source>
</evidence>
<dbReference type="Gene3D" id="3.40.640.10">
    <property type="entry name" value="Type I PLP-dependent aspartate aminotransferase-like (Major domain)"/>
    <property type="match status" value="1"/>
</dbReference>
<feature type="domain" description="Aminotransferase class V" evidence="9">
    <location>
        <begin position="30"/>
        <end position="330"/>
    </location>
</feature>
<dbReference type="InterPro" id="IPR020578">
    <property type="entry name" value="Aminotrans_V_PyrdxlP_BS"/>
</dbReference>
<dbReference type="PROSITE" id="PS00595">
    <property type="entry name" value="AA_TRANSFER_CLASS_5"/>
    <property type="match status" value="1"/>
</dbReference>
<comment type="cofactor">
    <cofactor evidence="1 6 8">
        <name>pyridoxal 5'-phosphate</name>
        <dbReference type="ChEBI" id="CHEBI:597326"/>
    </cofactor>
</comment>
<evidence type="ECO:0000256" key="7">
    <source>
        <dbReference type="RuleBase" id="RU004075"/>
    </source>
</evidence>
<dbReference type="GO" id="GO:0004760">
    <property type="term" value="F:L-serine-pyruvate transaminase activity"/>
    <property type="evidence" value="ECO:0007669"/>
    <property type="project" value="TreeGrafter"/>
</dbReference>
<evidence type="ECO:0000256" key="5">
    <source>
        <dbReference type="PIRSR" id="PIRSR000524-1"/>
    </source>
</evidence>
<accession>A0AAJ4W8J3</accession>
<reference evidence="10 11" key="1">
    <citation type="submission" date="2016-10" db="EMBL/GenBank/DDBJ databases">
        <authorList>
            <person name="Varghese N."/>
            <person name="Submissions S."/>
        </authorList>
    </citation>
    <scope>NUCLEOTIDE SEQUENCE [LARGE SCALE GENOMIC DNA]</scope>
    <source>
        <strain evidence="10 11">DSM 5563</strain>
    </source>
</reference>
<dbReference type="PANTHER" id="PTHR21152:SF40">
    <property type="entry name" value="ALANINE--GLYOXYLATE AMINOTRANSFERASE"/>
    <property type="match status" value="1"/>
</dbReference>
<dbReference type="PIRSF" id="PIRSF000524">
    <property type="entry name" value="SPT"/>
    <property type="match status" value="1"/>
</dbReference>
<dbReference type="GO" id="GO:0008453">
    <property type="term" value="F:alanine-glyoxylate transaminase activity"/>
    <property type="evidence" value="ECO:0007669"/>
    <property type="project" value="TreeGrafter"/>
</dbReference>
<evidence type="ECO:0000256" key="2">
    <source>
        <dbReference type="ARBA" id="ARBA00009236"/>
    </source>
</evidence>
<feature type="binding site" evidence="5">
    <location>
        <position position="336"/>
    </location>
    <ligand>
        <name>substrate</name>
    </ligand>
</feature>
<dbReference type="InterPro" id="IPR015421">
    <property type="entry name" value="PyrdxlP-dep_Trfase_major"/>
</dbReference>
<dbReference type="AlphaFoldDB" id="A0AAJ4W8J3"/>